<gene>
    <name evidence="2" type="ORF">QBC46DRAFT_410639</name>
</gene>
<name>A0AAN6S2U8_9PEZI</name>
<dbReference type="AlphaFoldDB" id="A0AAN6S2U8"/>
<reference evidence="3" key="1">
    <citation type="journal article" date="2023" name="Mol. Phylogenet. Evol.">
        <title>Genome-scale phylogeny and comparative genomics of the fungal order Sordariales.</title>
        <authorList>
            <person name="Hensen N."/>
            <person name="Bonometti L."/>
            <person name="Westerberg I."/>
            <person name="Brannstrom I.O."/>
            <person name="Guillou S."/>
            <person name="Cros-Aarteil S."/>
            <person name="Calhoun S."/>
            <person name="Haridas S."/>
            <person name="Kuo A."/>
            <person name="Mondo S."/>
            <person name="Pangilinan J."/>
            <person name="Riley R."/>
            <person name="LaButti K."/>
            <person name="Andreopoulos B."/>
            <person name="Lipzen A."/>
            <person name="Chen C."/>
            <person name="Yan M."/>
            <person name="Daum C."/>
            <person name="Ng V."/>
            <person name="Clum A."/>
            <person name="Steindorff A."/>
            <person name="Ohm R.A."/>
            <person name="Martin F."/>
            <person name="Silar P."/>
            <person name="Natvig D.O."/>
            <person name="Lalanne C."/>
            <person name="Gautier V."/>
            <person name="Ament-Velasquez S.L."/>
            <person name="Kruys A."/>
            <person name="Hutchinson M.I."/>
            <person name="Powell A.J."/>
            <person name="Barry K."/>
            <person name="Miller A.N."/>
            <person name="Grigoriev I.V."/>
            <person name="Debuchy R."/>
            <person name="Gladieux P."/>
            <person name="Hiltunen Thoren M."/>
            <person name="Johannesson H."/>
        </authorList>
    </citation>
    <scope>NUCLEOTIDE SEQUENCE [LARGE SCALE GENOMIC DNA]</scope>
    <source>
        <strain evidence="3">CBS 340.73</strain>
    </source>
</reference>
<evidence type="ECO:0000256" key="1">
    <source>
        <dbReference type="SAM" id="MobiDB-lite"/>
    </source>
</evidence>
<dbReference type="Proteomes" id="UP001303473">
    <property type="component" value="Unassembled WGS sequence"/>
</dbReference>
<evidence type="ECO:0000313" key="2">
    <source>
        <dbReference type="EMBL" id="KAK3937938.1"/>
    </source>
</evidence>
<organism evidence="2 3">
    <name type="scientific">Diplogelasinospora grovesii</name>
    <dbReference type="NCBI Taxonomy" id="303347"/>
    <lineage>
        <taxon>Eukaryota</taxon>
        <taxon>Fungi</taxon>
        <taxon>Dikarya</taxon>
        <taxon>Ascomycota</taxon>
        <taxon>Pezizomycotina</taxon>
        <taxon>Sordariomycetes</taxon>
        <taxon>Sordariomycetidae</taxon>
        <taxon>Sordariales</taxon>
        <taxon>Diplogelasinosporaceae</taxon>
        <taxon>Diplogelasinospora</taxon>
    </lineage>
</organism>
<proteinExistence type="predicted"/>
<feature type="compositionally biased region" description="Basic and acidic residues" evidence="1">
    <location>
        <begin position="92"/>
        <end position="101"/>
    </location>
</feature>
<dbReference type="EMBL" id="MU853841">
    <property type="protein sequence ID" value="KAK3937938.1"/>
    <property type="molecule type" value="Genomic_DNA"/>
</dbReference>
<accession>A0AAN6S2U8</accession>
<sequence>MNHDVILGQHWLGKHDLLVDSRRRRVLFPPEWQPDPTWWKTIPMDENNQLLRDLKYQKDVIRREAKMEEQDRLRRKEYQITERIKELEKALKEPPEKEKLTESVNPPLLGPVTLLQRSPSVANTGRLERPVARMERLLSQAT</sequence>
<evidence type="ECO:0000313" key="3">
    <source>
        <dbReference type="Proteomes" id="UP001303473"/>
    </source>
</evidence>
<comment type="caution">
    <text evidence="2">The sequence shown here is derived from an EMBL/GenBank/DDBJ whole genome shotgun (WGS) entry which is preliminary data.</text>
</comment>
<keyword evidence="3" id="KW-1185">Reference proteome</keyword>
<protein>
    <submittedName>
        <fullName evidence="2">Uncharacterized protein</fullName>
    </submittedName>
</protein>
<feature type="region of interest" description="Disordered" evidence="1">
    <location>
        <begin position="92"/>
        <end position="111"/>
    </location>
</feature>